<sequence>MIFTPFLPPADLLPLQIVKGPRKGPAERAVLADNTESPSGRTGAPRASALLPGSWRRRFRRALACFTRSFRGGYQRLEN</sequence>
<reference evidence="1" key="2">
    <citation type="submission" date="2025-08" db="UniProtKB">
        <authorList>
            <consortium name="Ensembl"/>
        </authorList>
    </citation>
    <scope>IDENTIFICATION</scope>
</reference>
<reference evidence="1" key="3">
    <citation type="submission" date="2025-09" db="UniProtKB">
        <authorList>
            <consortium name="Ensembl"/>
        </authorList>
    </citation>
    <scope>IDENTIFICATION</scope>
</reference>
<dbReference type="Ensembl" id="ENSMICT00000067690.1">
    <property type="protein sequence ID" value="ENSMICP00000041382.1"/>
    <property type="gene ID" value="ENSMICG00000047883.1"/>
</dbReference>
<evidence type="ECO:0000313" key="2">
    <source>
        <dbReference type="Proteomes" id="UP000694394"/>
    </source>
</evidence>
<reference evidence="1" key="1">
    <citation type="submission" date="2016-12" db="EMBL/GenBank/DDBJ databases">
        <title>Mouse lemur reference genome and diversity panel.</title>
        <authorList>
            <person name="Harris R."/>
            <person name="Larsen P."/>
            <person name="Liu Y."/>
            <person name="Hughes D.S."/>
            <person name="Murali S."/>
            <person name="Raveendran M."/>
            <person name="Korchina V."/>
            <person name="Wang M."/>
            <person name="Jhangiani S."/>
            <person name="Bandaranaike D."/>
            <person name="Bellair M."/>
            <person name="Blankenburg K."/>
            <person name="Chao H."/>
            <person name="Dahdouli M."/>
            <person name="Dinh H."/>
            <person name="Doddapaneni H."/>
            <person name="English A."/>
            <person name="Firestine M."/>
            <person name="Gnanaolivu R."/>
            <person name="Gross S."/>
            <person name="Hernandez B."/>
            <person name="Javaid M."/>
            <person name="Jayaseelan J."/>
            <person name="Jones J."/>
            <person name="Khan Z."/>
            <person name="Kovar C."/>
            <person name="Kurapati P."/>
            <person name="Le B."/>
            <person name="Lee S."/>
            <person name="Li M."/>
            <person name="Mathew T."/>
            <person name="Narasimhan A."/>
            <person name="Ngo D."/>
            <person name="Nguyen L."/>
            <person name="Okwuonu G."/>
            <person name="Ongeri F."/>
            <person name="Osuji N."/>
            <person name="Pu L.-L."/>
            <person name="Puazo M."/>
            <person name="Quiroz J."/>
            <person name="Raj R."/>
            <person name="Rajbhandari K."/>
            <person name="Reid J.G."/>
            <person name="Santibanez J."/>
            <person name="Sexton D."/>
            <person name="Skinner E."/>
            <person name="Vee V."/>
            <person name="Weissenberger G."/>
            <person name="Wu Y."/>
            <person name="Xin Y."/>
            <person name="Han Y."/>
            <person name="Campbell C."/>
            <person name="Brown A."/>
            <person name="Sullivan B."/>
            <person name="Shelton J."/>
            <person name="Brown S."/>
            <person name="Dudchenko O."/>
            <person name="Machol I."/>
            <person name="Durand N."/>
            <person name="Shamim M."/>
            <person name="Lieberman A."/>
            <person name="Muzny D.M."/>
            <person name="Richards S."/>
            <person name="Yoder A."/>
            <person name="Worley K.C."/>
            <person name="Rogers J."/>
            <person name="Gibbs R.A."/>
        </authorList>
    </citation>
    <scope>NUCLEOTIDE SEQUENCE [LARGE SCALE GENOMIC DNA]</scope>
</reference>
<protein>
    <submittedName>
        <fullName evidence="1">Uncharacterized protein</fullName>
    </submittedName>
</protein>
<dbReference type="Proteomes" id="UP000694394">
    <property type="component" value="Chromosome X"/>
</dbReference>
<keyword evidence="2" id="KW-1185">Reference proteome</keyword>
<organism evidence="1 2">
    <name type="scientific">Microcebus murinus</name>
    <name type="common">Gray mouse lemur</name>
    <name type="synonym">Lemur murinus</name>
    <dbReference type="NCBI Taxonomy" id="30608"/>
    <lineage>
        <taxon>Eukaryota</taxon>
        <taxon>Metazoa</taxon>
        <taxon>Chordata</taxon>
        <taxon>Craniata</taxon>
        <taxon>Vertebrata</taxon>
        <taxon>Euteleostomi</taxon>
        <taxon>Mammalia</taxon>
        <taxon>Eutheria</taxon>
        <taxon>Euarchontoglires</taxon>
        <taxon>Primates</taxon>
        <taxon>Strepsirrhini</taxon>
        <taxon>Lemuriformes</taxon>
        <taxon>Cheirogaleidae</taxon>
        <taxon>Microcebus</taxon>
    </lineage>
</organism>
<evidence type="ECO:0000313" key="1">
    <source>
        <dbReference type="Ensembl" id="ENSMICP00000041382.1"/>
    </source>
</evidence>
<accession>A0A8C5XUH5</accession>
<dbReference type="AlphaFoldDB" id="A0A8C5XUH5"/>
<dbReference type="EMBL" id="ABDC03033721">
    <property type="status" value="NOT_ANNOTATED_CDS"/>
    <property type="molecule type" value="Genomic_DNA"/>
</dbReference>
<name>A0A8C5XUH5_MICMU</name>
<proteinExistence type="predicted"/>
<dbReference type="GeneTree" id="ENSGT00410000029400"/>